<reference evidence="2" key="1">
    <citation type="submission" date="2020-03" db="EMBL/GenBank/DDBJ databases">
        <title>The deep terrestrial virosphere.</title>
        <authorList>
            <person name="Holmfeldt K."/>
            <person name="Nilsson E."/>
            <person name="Simone D."/>
            <person name="Lopez-Fernandez M."/>
            <person name="Wu X."/>
            <person name="de Brujin I."/>
            <person name="Lundin D."/>
            <person name="Andersson A."/>
            <person name="Bertilsson S."/>
            <person name="Dopson M."/>
        </authorList>
    </citation>
    <scope>NUCLEOTIDE SEQUENCE</scope>
    <source>
        <strain evidence="1">MM415B05481</strain>
        <strain evidence="2">TM448B04442</strain>
    </source>
</reference>
<name>A0A6M3Y2S8_9ZZZZ</name>
<organism evidence="2">
    <name type="scientific">viral metagenome</name>
    <dbReference type="NCBI Taxonomy" id="1070528"/>
    <lineage>
        <taxon>unclassified sequences</taxon>
        <taxon>metagenomes</taxon>
        <taxon>organismal metagenomes</taxon>
    </lineage>
</organism>
<evidence type="ECO:0000313" key="1">
    <source>
        <dbReference type="EMBL" id="QJA95321.1"/>
    </source>
</evidence>
<sequence>MATIIIKGINIKLLEEQRKIIGNALCRVDDDGSVLLNPEEVNALLGVSNMLDAWSDEIYHEIYHKEV</sequence>
<protein>
    <submittedName>
        <fullName evidence="2">Uncharacterized protein</fullName>
    </submittedName>
</protein>
<dbReference type="EMBL" id="MT145078">
    <property type="protein sequence ID" value="QJI03324.1"/>
    <property type="molecule type" value="Genomic_DNA"/>
</dbReference>
<dbReference type="EMBL" id="MT143305">
    <property type="protein sequence ID" value="QJA95321.1"/>
    <property type="molecule type" value="Genomic_DNA"/>
</dbReference>
<dbReference type="AlphaFoldDB" id="A0A6M3Y2S8"/>
<gene>
    <name evidence="1" type="ORF">MM415B05481_0004</name>
    <name evidence="2" type="ORF">TM448B04442_0005</name>
</gene>
<evidence type="ECO:0000313" key="2">
    <source>
        <dbReference type="EMBL" id="QJI03324.1"/>
    </source>
</evidence>
<proteinExistence type="predicted"/>
<accession>A0A6M3Y2S8</accession>